<dbReference type="Gene3D" id="2.30.110.10">
    <property type="entry name" value="Electron Transport, Fmn-binding Protein, Chain A"/>
    <property type="match status" value="1"/>
</dbReference>
<sequence>MSTQPQPDRLDAVLDQAWSLLIEGAARRQSPFHQGVLANLGDAGPEARYVVLRRAEREQARLAFHTDRRSPKLGQLQKDPRASWCFFGEGVQLRLAGRATPCTDGERVEAAWQRTSTFGRRCYTVGNAPGAVLIEAGSGLPAESLQPGLAPALVDLGREHFALVEFQLERIDWLHLAHSGHRRARFEADDGWQGRWVQP</sequence>
<dbReference type="Pfam" id="PF12766">
    <property type="entry name" value="Pyridox_oxase_2"/>
    <property type="match status" value="1"/>
</dbReference>
<name>A0A1G6WT75_9GAMM</name>
<dbReference type="STRING" id="265719.SAMN04488509_105156"/>
<accession>A0A1G6WT75</accession>
<organism evidence="2 3">
    <name type="scientific">Aquimonas voraii</name>
    <dbReference type="NCBI Taxonomy" id="265719"/>
    <lineage>
        <taxon>Bacteria</taxon>
        <taxon>Pseudomonadati</taxon>
        <taxon>Pseudomonadota</taxon>
        <taxon>Gammaproteobacteria</taxon>
        <taxon>Lysobacterales</taxon>
        <taxon>Lysobacteraceae</taxon>
        <taxon>Aquimonas</taxon>
    </lineage>
</organism>
<protein>
    <submittedName>
        <fullName evidence="2">Pyridoxamine 5'-phosphate oxidase</fullName>
    </submittedName>
</protein>
<keyword evidence="3" id="KW-1185">Reference proteome</keyword>
<dbReference type="AlphaFoldDB" id="A0A1G6WT75"/>
<proteinExistence type="predicted"/>
<feature type="domain" description="Pyridoxamine 5'-phosphate oxidase Alr4036 family FMN-binding" evidence="1">
    <location>
        <begin position="17"/>
        <end position="100"/>
    </location>
</feature>
<reference evidence="2 3" key="1">
    <citation type="submission" date="2016-10" db="EMBL/GenBank/DDBJ databases">
        <authorList>
            <person name="de Groot N.N."/>
        </authorList>
    </citation>
    <scope>NUCLEOTIDE SEQUENCE [LARGE SCALE GENOMIC DNA]</scope>
    <source>
        <strain evidence="2 3">DSM 16957</strain>
    </source>
</reference>
<dbReference type="GO" id="GO:0010181">
    <property type="term" value="F:FMN binding"/>
    <property type="evidence" value="ECO:0007669"/>
    <property type="project" value="InterPro"/>
</dbReference>
<dbReference type="EMBL" id="FNAG01000005">
    <property type="protein sequence ID" value="SDD69098.1"/>
    <property type="molecule type" value="Genomic_DNA"/>
</dbReference>
<dbReference type="Proteomes" id="UP000199603">
    <property type="component" value="Unassembled WGS sequence"/>
</dbReference>
<dbReference type="OrthoDB" id="5120525at2"/>
<gene>
    <name evidence="2" type="ORF">SAMN04488509_105156</name>
</gene>
<evidence type="ECO:0000259" key="1">
    <source>
        <dbReference type="Pfam" id="PF12766"/>
    </source>
</evidence>
<dbReference type="SUPFAM" id="SSF50475">
    <property type="entry name" value="FMN-binding split barrel"/>
    <property type="match status" value="1"/>
</dbReference>
<dbReference type="InterPro" id="IPR012349">
    <property type="entry name" value="Split_barrel_FMN-bd"/>
</dbReference>
<dbReference type="RefSeq" id="WP_091242391.1">
    <property type="nucleotide sequence ID" value="NZ_FNAG01000005.1"/>
</dbReference>
<evidence type="ECO:0000313" key="3">
    <source>
        <dbReference type="Proteomes" id="UP000199603"/>
    </source>
</evidence>
<evidence type="ECO:0000313" key="2">
    <source>
        <dbReference type="EMBL" id="SDD69098.1"/>
    </source>
</evidence>
<dbReference type="InterPro" id="IPR024624">
    <property type="entry name" value="Pyridox_Oxase_Alr4036_FMN-bd"/>
</dbReference>